<dbReference type="CDD" id="cd04301">
    <property type="entry name" value="NAT_SF"/>
    <property type="match status" value="1"/>
</dbReference>
<evidence type="ECO:0000313" key="2">
    <source>
        <dbReference type="EMBL" id="EEG76569.1"/>
    </source>
</evidence>
<comment type="caution">
    <text evidence="2">The sequence shown here is derived from an EMBL/GenBank/DDBJ whole genome shotgun (WGS) entry which is preliminary data.</text>
</comment>
<dbReference type="InterPro" id="IPR016181">
    <property type="entry name" value="Acyl_CoA_acyltransferase"/>
</dbReference>
<dbReference type="GO" id="GO:0008080">
    <property type="term" value="F:N-acetyltransferase activity"/>
    <property type="evidence" value="ECO:0007669"/>
    <property type="project" value="InterPro"/>
</dbReference>
<protein>
    <submittedName>
        <fullName evidence="2">GCN5-related N-acetyltransferase</fullName>
    </submittedName>
</protein>
<dbReference type="SUPFAM" id="SSF55729">
    <property type="entry name" value="Acyl-CoA N-acyltransferases (Nat)"/>
    <property type="match status" value="1"/>
</dbReference>
<reference evidence="2 3" key="1">
    <citation type="submission" date="2009-02" db="EMBL/GenBank/DDBJ databases">
        <title>Sequencing of the draft genome and assembly of Dethiobacter alkaliphilus AHT 1.</title>
        <authorList>
            <consortium name="US DOE Joint Genome Institute (JGI-PGF)"/>
            <person name="Lucas S."/>
            <person name="Copeland A."/>
            <person name="Lapidus A."/>
            <person name="Glavina del Rio T."/>
            <person name="Dalin E."/>
            <person name="Tice H."/>
            <person name="Bruce D."/>
            <person name="Goodwin L."/>
            <person name="Pitluck S."/>
            <person name="Larimer F."/>
            <person name="Land M.L."/>
            <person name="Hauser L."/>
            <person name="Muyzer G."/>
        </authorList>
    </citation>
    <scope>NUCLEOTIDE SEQUENCE [LARGE SCALE GENOMIC DNA]</scope>
    <source>
        <strain evidence="2 3">AHT 1</strain>
    </source>
</reference>
<keyword evidence="2" id="KW-0808">Transferase</keyword>
<evidence type="ECO:0000313" key="3">
    <source>
        <dbReference type="Proteomes" id="UP000006443"/>
    </source>
</evidence>
<organism evidence="2 3">
    <name type="scientific">Dethiobacter alkaliphilus AHT 1</name>
    <dbReference type="NCBI Taxonomy" id="555088"/>
    <lineage>
        <taxon>Bacteria</taxon>
        <taxon>Bacillati</taxon>
        <taxon>Bacillota</taxon>
        <taxon>Dethiobacteria</taxon>
        <taxon>Dethiobacterales</taxon>
        <taxon>Dethiobacteraceae</taxon>
        <taxon>Dethiobacter</taxon>
    </lineage>
</organism>
<dbReference type="Proteomes" id="UP000006443">
    <property type="component" value="Unassembled WGS sequence"/>
</dbReference>
<dbReference type="STRING" id="555088.DealDRAFT_2543"/>
<proteinExistence type="predicted"/>
<dbReference type="EMBL" id="ACJM01000015">
    <property type="protein sequence ID" value="EEG76569.1"/>
    <property type="molecule type" value="Genomic_DNA"/>
</dbReference>
<dbReference type="NCBIfam" id="TIGR03827">
    <property type="entry name" value="GNAT_ablB"/>
    <property type="match status" value="1"/>
</dbReference>
<dbReference type="eggNOG" id="COG0456">
    <property type="taxonomic scope" value="Bacteria"/>
</dbReference>
<name>C0GJ84_DETAL</name>
<dbReference type="InterPro" id="IPR000182">
    <property type="entry name" value="GNAT_dom"/>
</dbReference>
<dbReference type="AlphaFoldDB" id="C0GJ84"/>
<keyword evidence="3" id="KW-1185">Reference proteome</keyword>
<dbReference type="RefSeq" id="WP_008518051.1">
    <property type="nucleotide sequence ID" value="NZ_ACJM01000015.1"/>
</dbReference>
<dbReference type="InterPro" id="IPR022525">
    <property type="entry name" value="GNAT_AblB"/>
</dbReference>
<dbReference type="PROSITE" id="PS51186">
    <property type="entry name" value="GNAT"/>
    <property type="match status" value="1"/>
</dbReference>
<accession>C0GJ84</accession>
<evidence type="ECO:0000259" key="1">
    <source>
        <dbReference type="PROSITE" id="PS51186"/>
    </source>
</evidence>
<sequence length="287" mass="31628">MLKNHDQRRSPYTIRRDGEGYRSVLLADPYNSRMKLMSHDGSTRLSAEALLKGAKSLGYGKAIAYIRNEERPAFKDAFVEEGKIPGFFNGVDAYCMSAYLDSTRKKPRDSEKADKIISMALAKEKAGGKINPKFSFRRATAADSMSLARLYYSVFGDSYPTPLSDPGFVQDAMQSGTVFWLATDGDTLCGAASLDTDREMRNAEVTDCAVDPAYRGQGLLADLVVQLEDVGKELGLSCLYSLSRALLPGINIVLSAAGYEYYGRLVNNCRICGGYEDMNIWQKFISG</sequence>
<feature type="domain" description="N-acetyltransferase" evidence="1">
    <location>
        <begin position="134"/>
        <end position="281"/>
    </location>
</feature>
<dbReference type="Gene3D" id="3.40.630.30">
    <property type="match status" value="1"/>
</dbReference>
<dbReference type="OrthoDB" id="9790652at2"/>
<gene>
    <name evidence="2" type="ORF">DealDRAFT_2543</name>
</gene>
<dbReference type="Pfam" id="PF00583">
    <property type="entry name" value="Acetyltransf_1"/>
    <property type="match status" value="1"/>
</dbReference>